<gene>
    <name evidence="1" type="ORF">JOF50_000054</name>
</gene>
<comment type="caution">
    <text evidence="1">The sequence shown here is derived from an EMBL/GenBank/DDBJ whole genome shotgun (WGS) entry which is preliminary data.</text>
</comment>
<proteinExistence type="predicted"/>
<evidence type="ECO:0000313" key="1">
    <source>
        <dbReference type="EMBL" id="MET3943255.1"/>
    </source>
</evidence>
<protein>
    <submittedName>
        <fullName evidence="1">Uncharacterized protein</fullName>
    </submittedName>
</protein>
<dbReference type="EMBL" id="JBEPNZ010000001">
    <property type="protein sequence ID" value="MET3943255.1"/>
    <property type="molecule type" value="Genomic_DNA"/>
</dbReference>
<accession>A0ABV2NUI1</accession>
<keyword evidence="2" id="KW-1185">Reference proteome</keyword>
<reference evidence="1 2" key="1">
    <citation type="submission" date="2024-06" db="EMBL/GenBank/DDBJ databases">
        <title>Sequencing the genomes of 1000 actinobacteria strains.</title>
        <authorList>
            <person name="Klenk H.-P."/>
        </authorList>
    </citation>
    <scope>NUCLEOTIDE SEQUENCE [LARGE SCALE GENOMIC DNA]</scope>
    <source>
        <strain evidence="1 2">DSM 44265</strain>
    </source>
</reference>
<dbReference type="Proteomes" id="UP001549139">
    <property type="component" value="Unassembled WGS sequence"/>
</dbReference>
<evidence type="ECO:0000313" key="2">
    <source>
        <dbReference type="Proteomes" id="UP001549139"/>
    </source>
</evidence>
<sequence>MAPAPEPAAKKRTYSHYAPDTSVTTASFAPNVFAAFQDAYASTGTTEVTVSAYSPETKLTYRMSCSGDEVVYCSGGNNARVRIW</sequence>
<organism evidence="1 2">
    <name type="scientific">Corynebacterium mucifaciens</name>
    <dbReference type="NCBI Taxonomy" id="57171"/>
    <lineage>
        <taxon>Bacteria</taxon>
        <taxon>Bacillati</taxon>
        <taxon>Actinomycetota</taxon>
        <taxon>Actinomycetes</taxon>
        <taxon>Mycobacteriales</taxon>
        <taxon>Corynebacteriaceae</taxon>
        <taxon>Corynebacterium</taxon>
    </lineage>
</organism>
<name>A0ABV2NUI1_9CORY</name>